<dbReference type="AlphaFoldDB" id="A0AAV4D438"/>
<accession>A0AAV4D438</accession>
<keyword evidence="3" id="KW-1185">Reference proteome</keyword>
<comment type="caution">
    <text evidence="2">The sequence shown here is derived from an EMBL/GenBank/DDBJ whole genome shotgun (WGS) entry which is preliminary data.</text>
</comment>
<dbReference type="Proteomes" id="UP000735302">
    <property type="component" value="Unassembled WGS sequence"/>
</dbReference>
<reference evidence="2 3" key="1">
    <citation type="journal article" date="2021" name="Elife">
        <title>Chloroplast acquisition without the gene transfer in kleptoplastic sea slugs, Plakobranchus ocellatus.</title>
        <authorList>
            <person name="Maeda T."/>
            <person name="Takahashi S."/>
            <person name="Yoshida T."/>
            <person name="Shimamura S."/>
            <person name="Takaki Y."/>
            <person name="Nagai Y."/>
            <person name="Toyoda A."/>
            <person name="Suzuki Y."/>
            <person name="Arimoto A."/>
            <person name="Ishii H."/>
            <person name="Satoh N."/>
            <person name="Nishiyama T."/>
            <person name="Hasebe M."/>
            <person name="Maruyama T."/>
            <person name="Minagawa J."/>
            <person name="Obokata J."/>
            <person name="Shigenobu S."/>
        </authorList>
    </citation>
    <scope>NUCLEOTIDE SEQUENCE [LARGE SCALE GENOMIC DNA]</scope>
</reference>
<protein>
    <submittedName>
        <fullName evidence="2">Uncharacterized protein</fullName>
    </submittedName>
</protein>
<sequence length="78" mass="8677">MQASKRHHRPEIDTGQNPDVAYRTGEDRCFHSVSLSRVLSPEFSGETKFHPSDEVFKKLVPGTMVPARPHIDGSSPSC</sequence>
<feature type="region of interest" description="Disordered" evidence="1">
    <location>
        <begin position="1"/>
        <end position="20"/>
    </location>
</feature>
<evidence type="ECO:0000313" key="3">
    <source>
        <dbReference type="Proteomes" id="UP000735302"/>
    </source>
</evidence>
<organism evidence="2 3">
    <name type="scientific">Plakobranchus ocellatus</name>
    <dbReference type="NCBI Taxonomy" id="259542"/>
    <lineage>
        <taxon>Eukaryota</taxon>
        <taxon>Metazoa</taxon>
        <taxon>Spiralia</taxon>
        <taxon>Lophotrochozoa</taxon>
        <taxon>Mollusca</taxon>
        <taxon>Gastropoda</taxon>
        <taxon>Heterobranchia</taxon>
        <taxon>Euthyneura</taxon>
        <taxon>Panpulmonata</taxon>
        <taxon>Sacoglossa</taxon>
        <taxon>Placobranchoidea</taxon>
        <taxon>Plakobranchidae</taxon>
        <taxon>Plakobranchus</taxon>
    </lineage>
</organism>
<evidence type="ECO:0000313" key="2">
    <source>
        <dbReference type="EMBL" id="GFO38914.1"/>
    </source>
</evidence>
<gene>
    <name evidence="2" type="ORF">PoB_006541900</name>
</gene>
<name>A0AAV4D438_9GAST</name>
<dbReference type="EMBL" id="BLXT01007365">
    <property type="protein sequence ID" value="GFO38914.1"/>
    <property type="molecule type" value="Genomic_DNA"/>
</dbReference>
<evidence type="ECO:0000256" key="1">
    <source>
        <dbReference type="SAM" id="MobiDB-lite"/>
    </source>
</evidence>
<proteinExistence type="predicted"/>